<dbReference type="AlphaFoldDB" id="A0A3N4JAT6"/>
<keyword evidence="2" id="KW-1185">Reference proteome</keyword>
<evidence type="ECO:0000313" key="1">
    <source>
        <dbReference type="EMBL" id="RPA94427.1"/>
    </source>
</evidence>
<name>A0A3N4JAT6_9PEZI</name>
<proteinExistence type="predicted"/>
<gene>
    <name evidence="1" type="ORF">L873DRAFT_1814457</name>
</gene>
<accession>A0A3N4JAT6</accession>
<sequence length="50" mass="5687">MIENHLILAIENTVLFSQTLFEYVVGRISSRLVVVEVYLEDIETKLASSC</sequence>
<organism evidence="1 2">
    <name type="scientific">Choiromyces venosus 120613-1</name>
    <dbReference type="NCBI Taxonomy" id="1336337"/>
    <lineage>
        <taxon>Eukaryota</taxon>
        <taxon>Fungi</taxon>
        <taxon>Dikarya</taxon>
        <taxon>Ascomycota</taxon>
        <taxon>Pezizomycotina</taxon>
        <taxon>Pezizomycetes</taxon>
        <taxon>Pezizales</taxon>
        <taxon>Tuberaceae</taxon>
        <taxon>Choiromyces</taxon>
    </lineage>
</organism>
<evidence type="ECO:0000313" key="2">
    <source>
        <dbReference type="Proteomes" id="UP000276215"/>
    </source>
</evidence>
<protein>
    <submittedName>
        <fullName evidence="1">Uncharacterized protein</fullName>
    </submittedName>
</protein>
<dbReference type="Proteomes" id="UP000276215">
    <property type="component" value="Unassembled WGS sequence"/>
</dbReference>
<dbReference type="EMBL" id="ML120437">
    <property type="protein sequence ID" value="RPA94427.1"/>
    <property type="molecule type" value="Genomic_DNA"/>
</dbReference>
<reference evidence="1 2" key="1">
    <citation type="journal article" date="2018" name="Nat. Ecol. Evol.">
        <title>Pezizomycetes genomes reveal the molecular basis of ectomycorrhizal truffle lifestyle.</title>
        <authorList>
            <person name="Murat C."/>
            <person name="Payen T."/>
            <person name="Noel B."/>
            <person name="Kuo A."/>
            <person name="Morin E."/>
            <person name="Chen J."/>
            <person name="Kohler A."/>
            <person name="Krizsan K."/>
            <person name="Balestrini R."/>
            <person name="Da Silva C."/>
            <person name="Montanini B."/>
            <person name="Hainaut M."/>
            <person name="Levati E."/>
            <person name="Barry K.W."/>
            <person name="Belfiori B."/>
            <person name="Cichocki N."/>
            <person name="Clum A."/>
            <person name="Dockter R.B."/>
            <person name="Fauchery L."/>
            <person name="Guy J."/>
            <person name="Iotti M."/>
            <person name="Le Tacon F."/>
            <person name="Lindquist E.A."/>
            <person name="Lipzen A."/>
            <person name="Malagnac F."/>
            <person name="Mello A."/>
            <person name="Molinier V."/>
            <person name="Miyauchi S."/>
            <person name="Poulain J."/>
            <person name="Riccioni C."/>
            <person name="Rubini A."/>
            <person name="Sitrit Y."/>
            <person name="Splivallo R."/>
            <person name="Traeger S."/>
            <person name="Wang M."/>
            <person name="Zifcakova L."/>
            <person name="Wipf D."/>
            <person name="Zambonelli A."/>
            <person name="Paolocci F."/>
            <person name="Nowrousian M."/>
            <person name="Ottonello S."/>
            <person name="Baldrian P."/>
            <person name="Spatafora J.W."/>
            <person name="Henrissat B."/>
            <person name="Nagy L.G."/>
            <person name="Aury J.M."/>
            <person name="Wincker P."/>
            <person name="Grigoriev I.V."/>
            <person name="Bonfante P."/>
            <person name="Martin F.M."/>
        </authorList>
    </citation>
    <scope>NUCLEOTIDE SEQUENCE [LARGE SCALE GENOMIC DNA]</scope>
    <source>
        <strain evidence="1 2">120613-1</strain>
    </source>
</reference>